<comment type="subcellular location">
    <subcellularLocation>
        <location evidence="1">Cell membrane</location>
        <topology evidence="1">Multi-pass membrane protein</topology>
    </subcellularLocation>
</comment>
<accession>A0A364V3P4</accession>
<sequence>MATAFAFMGIGLVDPILPAIAENLHATAAQVSMLFTSYFAVTAVMMLITGAISSRIGGKATLLVGLTLIVVFAALSGLSTTVGQLVGFRAGWGVGNSLFVATALAVIVSVASGGKATAVILYEAALGVGMAVGPLAGALLGGMHWRAPFLGTAVLMAIAAILILLRLPATPKPAKKSSVLDPLRALTHRGLFGVSLSALFYYFGFFTILAFTPFILHMGAYGVGAVFFGWGTALAVFSVMVAPAIQAKFGTANTTLSVLAGLALVLVGLGAFHRSIPVVIVLVVISGALLGINNTMYTEMATGVSNTPQPIASAGYNFVRWIGGAAAPVTAAHLGEQFSPSIPYFVAAGVLVIALLPLLDARAFVEAHDPSQG</sequence>
<name>A0A364V3P4_9CORY</name>
<evidence type="ECO:0000259" key="6">
    <source>
        <dbReference type="PROSITE" id="PS50850"/>
    </source>
</evidence>
<feature type="transmembrane region" description="Helical" evidence="5">
    <location>
        <begin position="278"/>
        <end position="297"/>
    </location>
</feature>
<feature type="transmembrane region" description="Helical" evidence="5">
    <location>
        <begin position="90"/>
        <end position="112"/>
    </location>
</feature>
<dbReference type="CDD" id="cd17474">
    <property type="entry name" value="MFS_YfmO_like"/>
    <property type="match status" value="1"/>
</dbReference>
<feature type="transmembrane region" description="Helical" evidence="5">
    <location>
        <begin position="254"/>
        <end position="272"/>
    </location>
</feature>
<dbReference type="Proteomes" id="UP000251577">
    <property type="component" value="Unassembled WGS sequence"/>
</dbReference>
<dbReference type="GO" id="GO:0022857">
    <property type="term" value="F:transmembrane transporter activity"/>
    <property type="evidence" value="ECO:0007669"/>
    <property type="project" value="InterPro"/>
</dbReference>
<dbReference type="EMBL" id="QHCV01000131">
    <property type="protein sequence ID" value="RAV31265.1"/>
    <property type="molecule type" value="Genomic_DNA"/>
</dbReference>
<protein>
    <submittedName>
        <fullName evidence="7">MFS transporter</fullName>
    </submittedName>
</protein>
<feature type="transmembrane region" description="Helical" evidence="5">
    <location>
        <begin position="221"/>
        <end position="242"/>
    </location>
</feature>
<feature type="transmembrane region" description="Helical" evidence="5">
    <location>
        <begin position="341"/>
        <end position="359"/>
    </location>
</feature>
<organism evidence="7 8">
    <name type="scientific">Corynebacterium heidelbergense</name>
    <dbReference type="NCBI Taxonomy" id="2055947"/>
    <lineage>
        <taxon>Bacteria</taxon>
        <taxon>Bacillati</taxon>
        <taxon>Actinomycetota</taxon>
        <taxon>Actinomycetes</taxon>
        <taxon>Mycobacteriales</taxon>
        <taxon>Corynebacteriaceae</taxon>
        <taxon>Corynebacterium</taxon>
    </lineage>
</organism>
<keyword evidence="4 5" id="KW-0472">Membrane</keyword>
<dbReference type="InterPro" id="IPR053200">
    <property type="entry name" value="YfmO-like"/>
</dbReference>
<feature type="transmembrane region" description="Helical" evidence="5">
    <location>
        <begin position="190"/>
        <end position="215"/>
    </location>
</feature>
<evidence type="ECO:0000256" key="4">
    <source>
        <dbReference type="ARBA" id="ARBA00023136"/>
    </source>
</evidence>
<comment type="caution">
    <text evidence="7">The sequence shown here is derived from an EMBL/GenBank/DDBJ whole genome shotgun (WGS) entry which is preliminary data.</text>
</comment>
<evidence type="ECO:0000256" key="2">
    <source>
        <dbReference type="ARBA" id="ARBA00022692"/>
    </source>
</evidence>
<dbReference type="InterPro" id="IPR020846">
    <property type="entry name" value="MFS_dom"/>
</dbReference>
<keyword evidence="8" id="KW-1185">Reference proteome</keyword>
<feature type="transmembrane region" description="Helical" evidence="5">
    <location>
        <begin position="31"/>
        <end position="53"/>
    </location>
</feature>
<gene>
    <name evidence="7" type="ORF">DLJ54_09300</name>
</gene>
<dbReference type="SUPFAM" id="SSF103473">
    <property type="entry name" value="MFS general substrate transporter"/>
    <property type="match status" value="1"/>
</dbReference>
<keyword evidence="2 5" id="KW-0812">Transmembrane</keyword>
<reference evidence="7 8" key="1">
    <citation type="journal article" date="2018" name="Syst. Appl. Microbiol.">
        <title>Corynebacterium heidelbergense sp. nov., isolated from the preen glands of Egyptian geese (Alopochen aegyptiacus).</title>
        <authorList>
            <person name="Braun M.S."/>
            <person name="Wang E."/>
            <person name="Zimmermann S."/>
            <person name="Wink M."/>
        </authorList>
    </citation>
    <scope>NUCLEOTIDE SEQUENCE [LARGE SCALE GENOMIC DNA]</scope>
    <source>
        <strain evidence="7 8">647</strain>
    </source>
</reference>
<dbReference type="AlphaFoldDB" id="A0A364V3P4"/>
<keyword evidence="3 5" id="KW-1133">Transmembrane helix</keyword>
<dbReference type="InterPro" id="IPR011701">
    <property type="entry name" value="MFS"/>
</dbReference>
<evidence type="ECO:0000313" key="8">
    <source>
        <dbReference type="Proteomes" id="UP000251577"/>
    </source>
</evidence>
<dbReference type="Pfam" id="PF07690">
    <property type="entry name" value="MFS_1"/>
    <property type="match status" value="1"/>
</dbReference>
<proteinExistence type="predicted"/>
<dbReference type="Gene3D" id="1.20.1250.20">
    <property type="entry name" value="MFS general substrate transporter like domains"/>
    <property type="match status" value="1"/>
</dbReference>
<dbReference type="GO" id="GO:0005886">
    <property type="term" value="C:plasma membrane"/>
    <property type="evidence" value="ECO:0007669"/>
    <property type="project" value="UniProtKB-SubCell"/>
</dbReference>
<evidence type="ECO:0000256" key="3">
    <source>
        <dbReference type="ARBA" id="ARBA00022989"/>
    </source>
</evidence>
<dbReference type="PANTHER" id="PTHR43683">
    <property type="entry name" value="MULTIDRUG EFFLUX PROTEIN YFMO"/>
    <property type="match status" value="1"/>
</dbReference>
<dbReference type="PRINTS" id="PR01035">
    <property type="entry name" value="TCRTETA"/>
</dbReference>
<evidence type="ECO:0000256" key="5">
    <source>
        <dbReference type="SAM" id="Phobius"/>
    </source>
</evidence>
<dbReference type="PROSITE" id="PS50850">
    <property type="entry name" value="MFS"/>
    <property type="match status" value="1"/>
</dbReference>
<feature type="transmembrane region" description="Helical" evidence="5">
    <location>
        <begin position="60"/>
        <end position="78"/>
    </location>
</feature>
<dbReference type="PANTHER" id="PTHR43683:SF1">
    <property type="entry name" value="MULTIDRUG EFFLUX PROTEIN YFMO"/>
    <property type="match status" value="1"/>
</dbReference>
<feature type="transmembrane region" description="Helical" evidence="5">
    <location>
        <begin position="149"/>
        <end position="169"/>
    </location>
</feature>
<feature type="transmembrane region" description="Helical" evidence="5">
    <location>
        <begin position="119"/>
        <end position="143"/>
    </location>
</feature>
<evidence type="ECO:0000313" key="7">
    <source>
        <dbReference type="EMBL" id="RAV31265.1"/>
    </source>
</evidence>
<feature type="transmembrane region" description="Helical" evidence="5">
    <location>
        <begin position="318"/>
        <end position="335"/>
    </location>
</feature>
<dbReference type="InterPro" id="IPR036259">
    <property type="entry name" value="MFS_trans_sf"/>
</dbReference>
<dbReference type="InterPro" id="IPR001958">
    <property type="entry name" value="Tet-R_TetA/multi-R_MdtG-like"/>
</dbReference>
<feature type="domain" description="Major facilitator superfamily (MFS) profile" evidence="6">
    <location>
        <begin position="1"/>
        <end position="366"/>
    </location>
</feature>
<evidence type="ECO:0000256" key="1">
    <source>
        <dbReference type="ARBA" id="ARBA00004651"/>
    </source>
</evidence>